<dbReference type="Proteomes" id="UP001249505">
    <property type="component" value="Unassembled WGS sequence"/>
</dbReference>
<comment type="similarity">
    <text evidence="1">Belongs to the bacterial solute-binding protein 3 family.</text>
</comment>
<evidence type="ECO:0000259" key="4">
    <source>
        <dbReference type="SMART" id="SM00062"/>
    </source>
</evidence>
<feature type="signal peptide" evidence="3">
    <location>
        <begin position="1"/>
        <end position="21"/>
    </location>
</feature>
<dbReference type="InterPro" id="IPR001638">
    <property type="entry name" value="Solute-binding_3/MltF_N"/>
</dbReference>
<evidence type="ECO:0000256" key="3">
    <source>
        <dbReference type="SAM" id="SignalP"/>
    </source>
</evidence>
<name>A0ABU3FX78_9GAMM</name>
<evidence type="ECO:0000256" key="2">
    <source>
        <dbReference type="ARBA" id="ARBA00022729"/>
    </source>
</evidence>
<dbReference type="Gene3D" id="3.40.190.10">
    <property type="entry name" value="Periplasmic binding protein-like II"/>
    <property type="match status" value="2"/>
</dbReference>
<protein>
    <submittedName>
        <fullName evidence="5">Transporter substrate-binding domain-containing protein</fullName>
    </submittedName>
</protein>
<comment type="caution">
    <text evidence="5">The sequence shown here is derived from an EMBL/GenBank/DDBJ whole genome shotgun (WGS) entry which is preliminary data.</text>
</comment>
<evidence type="ECO:0000313" key="5">
    <source>
        <dbReference type="EMBL" id="MDT3278892.1"/>
    </source>
</evidence>
<dbReference type="Pfam" id="PF00497">
    <property type="entry name" value="SBP_bac_3"/>
    <property type="match status" value="1"/>
</dbReference>
<sequence length="285" mass="32598">MSLFKYVPVLFLLSLALPAQSTLQVNSPLPCQKTIKVGYNDWPPYAWQDPQGEAQGLDVDLMRAFAVYLGCKINFINVPAKRSHQMLKAGQLDVLMGATMTDERQAYAHFSSYYRDEELRLFVLDEQKDQINVDKWEDIFTKKLRLLVPSSGWYGADYQESQYRLEQEHLLVLSPDSDKSVQMLTYGRGDMIVGDTMAMPYIASQHQHIKLVPLKLVLDQNHIHLMLSKASMTPSQLEQFNHAIKALMDNGEIARVINKWQQMSLAKQSNMSRLNSPLKTLYVSP</sequence>
<feature type="domain" description="Solute-binding protein family 3/N-terminal" evidence="4">
    <location>
        <begin position="34"/>
        <end position="264"/>
    </location>
</feature>
<evidence type="ECO:0000313" key="6">
    <source>
        <dbReference type="Proteomes" id="UP001249505"/>
    </source>
</evidence>
<dbReference type="EMBL" id="JAUOES010000001">
    <property type="protein sequence ID" value="MDT3278892.1"/>
    <property type="molecule type" value="Genomic_DNA"/>
</dbReference>
<dbReference type="RefSeq" id="WP_311897951.1">
    <property type="nucleotide sequence ID" value="NZ_JAUOES010000001.1"/>
</dbReference>
<organism evidence="5 6">
    <name type="scientific">Shewanella scandinavica</name>
    <dbReference type="NCBI Taxonomy" id="3063538"/>
    <lineage>
        <taxon>Bacteria</taxon>
        <taxon>Pseudomonadati</taxon>
        <taxon>Pseudomonadota</taxon>
        <taxon>Gammaproteobacteria</taxon>
        <taxon>Alteromonadales</taxon>
        <taxon>Shewanellaceae</taxon>
        <taxon>Shewanella</taxon>
    </lineage>
</organism>
<keyword evidence="6" id="KW-1185">Reference proteome</keyword>
<dbReference type="SUPFAM" id="SSF53850">
    <property type="entry name" value="Periplasmic binding protein-like II"/>
    <property type="match status" value="1"/>
</dbReference>
<accession>A0ABU3FX78</accession>
<proteinExistence type="inferred from homology"/>
<dbReference type="PANTHER" id="PTHR35936:SF20">
    <property type="entry name" value="ABC TRANSPORTER ARGININE-BINDING PROTEIN 2-RELATED"/>
    <property type="match status" value="1"/>
</dbReference>
<feature type="chain" id="PRO_5045921011" evidence="3">
    <location>
        <begin position="22"/>
        <end position="285"/>
    </location>
</feature>
<dbReference type="SMART" id="SM00062">
    <property type="entry name" value="PBPb"/>
    <property type="match status" value="1"/>
</dbReference>
<evidence type="ECO:0000256" key="1">
    <source>
        <dbReference type="ARBA" id="ARBA00010333"/>
    </source>
</evidence>
<gene>
    <name evidence="5" type="ORF">Q4Q50_01015</name>
</gene>
<reference evidence="5 6" key="1">
    <citation type="submission" date="2023-07" db="EMBL/GenBank/DDBJ databases">
        <title>Novel Shewanella species isolated from Baltic Sea sediments.</title>
        <authorList>
            <person name="Martin-Rodriguez A.J."/>
        </authorList>
    </citation>
    <scope>NUCLEOTIDE SEQUENCE [LARGE SCALE GENOMIC DNA]</scope>
    <source>
        <strain evidence="5 6">SP2S1-2</strain>
    </source>
</reference>
<keyword evidence="2 3" id="KW-0732">Signal</keyword>
<dbReference type="PANTHER" id="PTHR35936">
    <property type="entry name" value="MEMBRANE-BOUND LYTIC MUREIN TRANSGLYCOSYLASE F"/>
    <property type="match status" value="1"/>
</dbReference>